<evidence type="ECO:0000313" key="8">
    <source>
        <dbReference type="Proteomes" id="UP001141327"/>
    </source>
</evidence>
<evidence type="ECO:0000259" key="4">
    <source>
        <dbReference type="PROSITE" id="PS50902"/>
    </source>
</evidence>
<dbReference type="Gene3D" id="4.10.260.20">
    <property type="entry name" value="Iron hydrogenase, small subunit"/>
    <property type="match status" value="1"/>
</dbReference>
<dbReference type="InterPro" id="IPR004108">
    <property type="entry name" value="Fe_hydrogenase_lsu_C"/>
</dbReference>
<dbReference type="InterPro" id="IPR036991">
    <property type="entry name" value="Fe_hydrogenase_ssu_sf"/>
</dbReference>
<dbReference type="PRINTS" id="PR00369">
    <property type="entry name" value="FLAVODOXIN"/>
</dbReference>
<name>A0ABQ8UAG1_9EUKA</name>
<keyword evidence="2" id="KW-0479">Metal-binding</keyword>
<dbReference type="Pfam" id="PF02906">
    <property type="entry name" value="Fe_hyd_lg_C"/>
    <property type="match status" value="1"/>
</dbReference>
<comment type="similarity">
    <text evidence="1">Belongs to the NARF family.</text>
</comment>
<dbReference type="PROSITE" id="PS51085">
    <property type="entry name" value="2FE2S_FER_2"/>
    <property type="match status" value="1"/>
</dbReference>
<keyword evidence="2" id="KW-0411">Iron-sulfur</keyword>
<dbReference type="InterPro" id="IPR017900">
    <property type="entry name" value="4Fe4S_Fe_S_CS"/>
</dbReference>
<evidence type="ECO:0000256" key="1">
    <source>
        <dbReference type="ARBA" id="ARBA00006596"/>
    </source>
</evidence>
<dbReference type="CDD" id="cd00207">
    <property type="entry name" value="fer2"/>
    <property type="match status" value="1"/>
</dbReference>
<dbReference type="Pfam" id="PF00258">
    <property type="entry name" value="Flavodoxin_1"/>
    <property type="match status" value="1"/>
</dbReference>
<dbReference type="InterPro" id="IPR003149">
    <property type="entry name" value="Fe_hydrogenase_ssu"/>
</dbReference>
<feature type="domain" description="4Fe-4S ferredoxin-type" evidence="6">
    <location>
        <begin position="250"/>
        <end position="280"/>
    </location>
</feature>
<dbReference type="Pfam" id="PF13510">
    <property type="entry name" value="Fer2_4"/>
    <property type="match status" value="1"/>
</dbReference>
<dbReference type="PROSITE" id="PS50902">
    <property type="entry name" value="FLAVODOXIN_LIKE"/>
    <property type="match status" value="1"/>
</dbReference>
<dbReference type="InterPro" id="IPR017896">
    <property type="entry name" value="4Fe4S_Fe-S-bd"/>
</dbReference>
<keyword evidence="2" id="KW-0408">Iron</keyword>
<dbReference type="InterPro" id="IPR029039">
    <property type="entry name" value="Flavoprotein-like_sf"/>
</dbReference>
<dbReference type="SUPFAM" id="SSF54292">
    <property type="entry name" value="2Fe-2S ferredoxin-like"/>
    <property type="match status" value="1"/>
</dbReference>
<dbReference type="SUPFAM" id="SSF54862">
    <property type="entry name" value="4Fe-4S ferredoxins"/>
    <property type="match status" value="1"/>
</dbReference>
<feature type="domain" description="4Fe-4S ferredoxin-type" evidence="6">
    <location>
        <begin position="294"/>
        <end position="322"/>
    </location>
</feature>
<feature type="region of interest" description="Disordered" evidence="3">
    <location>
        <begin position="1"/>
        <end position="95"/>
    </location>
</feature>
<feature type="compositionally biased region" description="Basic and acidic residues" evidence="3">
    <location>
        <begin position="25"/>
        <end position="36"/>
    </location>
</feature>
<dbReference type="SUPFAM" id="SSF52218">
    <property type="entry name" value="Flavoproteins"/>
    <property type="match status" value="1"/>
</dbReference>
<organism evidence="7 8">
    <name type="scientific">Paratrimastix pyriformis</name>
    <dbReference type="NCBI Taxonomy" id="342808"/>
    <lineage>
        <taxon>Eukaryota</taxon>
        <taxon>Metamonada</taxon>
        <taxon>Preaxostyla</taxon>
        <taxon>Paratrimastigidae</taxon>
        <taxon>Paratrimastix</taxon>
    </lineage>
</organism>
<feature type="domain" description="2Fe-2S ferredoxin-type" evidence="5">
    <location>
        <begin position="112"/>
        <end position="192"/>
    </location>
</feature>
<dbReference type="PROSITE" id="PS51379">
    <property type="entry name" value="4FE4S_FER_2"/>
    <property type="match status" value="2"/>
</dbReference>
<dbReference type="PROSITE" id="PS00198">
    <property type="entry name" value="4FE4S_FER_1"/>
    <property type="match status" value="1"/>
</dbReference>
<accession>A0ABQ8UAG1</accession>
<dbReference type="EMBL" id="JAPMOS010000075">
    <property type="protein sequence ID" value="KAJ4456296.1"/>
    <property type="molecule type" value="Genomic_DNA"/>
</dbReference>
<dbReference type="Proteomes" id="UP001141327">
    <property type="component" value="Unassembled WGS sequence"/>
</dbReference>
<dbReference type="Gene3D" id="3.10.20.740">
    <property type="match status" value="1"/>
</dbReference>
<dbReference type="Pfam" id="PF02256">
    <property type="entry name" value="Fe_hyd_SSU"/>
    <property type="match status" value="1"/>
</dbReference>
<proteinExistence type="inferred from homology"/>
<dbReference type="InterPro" id="IPR001041">
    <property type="entry name" value="2Fe-2S_ferredoxin-type"/>
</dbReference>
<feature type="region of interest" description="Disordered" evidence="3">
    <location>
        <begin position="717"/>
        <end position="740"/>
    </location>
</feature>
<protein>
    <submittedName>
        <fullName evidence="7">Iron hydrogenase</fullName>
    </submittedName>
</protein>
<evidence type="ECO:0000259" key="6">
    <source>
        <dbReference type="PROSITE" id="PS51379"/>
    </source>
</evidence>
<dbReference type="Gene3D" id="3.40.50.360">
    <property type="match status" value="1"/>
</dbReference>
<evidence type="ECO:0000259" key="5">
    <source>
        <dbReference type="PROSITE" id="PS51085"/>
    </source>
</evidence>
<evidence type="ECO:0000256" key="3">
    <source>
        <dbReference type="SAM" id="MobiDB-lite"/>
    </source>
</evidence>
<dbReference type="PANTHER" id="PTHR11615">
    <property type="entry name" value="NITRATE, FORMATE, IRON DEHYDROGENASE"/>
    <property type="match status" value="1"/>
</dbReference>
<dbReference type="InterPro" id="IPR036010">
    <property type="entry name" value="2Fe-2S_ferredoxin-like_sf"/>
</dbReference>
<dbReference type="Gene3D" id="3.40.50.1780">
    <property type="match status" value="1"/>
</dbReference>
<dbReference type="Gene3D" id="3.30.70.20">
    <property type="match status" value="1"/>
</dbReference>
<dbReference type="InterPro" id="IPR008254">
    <property type="entry name" value="Flavodoxin/NO_synth"/>
</dbReference>
<evidence type="ECO:0000256" key="2">
    <source>
        <dbReference type="ARBA" id="ARBA00023014"/>
    </source>
</evidence>
<feature type="compositionally biased region" description="Basic and acidic residues" evidence="3">
    <location>
        <begin position="59"/>
        <end position="85"/>
    </location>
</feature>
<sequence length="919" mass="101328">MGSGASRYEPRSHDESDDESTSSEGEQKAKLDKKGSNVDLIPPATPGADDGRSTIAGEGARKTRTIREPTVREPTIREPTIHGFDDDAASQGTYGDPFDDQCLGQTTYSGPCKITVNGIEHVTQAGKLILEVLREKGVPVPSLCWHPRLPTVGKCKLCAVEMKDGHSPDWKKACACASVITPDMQIRTESHDLRQHLAETLKKIAHAQKSAGFYIIRGLFDKAVHHYNDTPDLQRLFGLARHAQVDNSNQAIVLDVEACTECSRCVTVCREVSGMNIYSMVGATAEFPIVKQYGRLIGDTECVACGQCAVFCPSGAIQEQNDVAAVVQAMQAGKVMVAGVAPSSRIGLGEMLGLTRPADLNKVPSLLRALGFQFVFDTNFTADLTIMEEGHELLGRIKAAMRPNGEFVMKVYPELLPHLSTARSPQQMLGSLVKNYFARKLGRRPDEICYVSIMPCTAKKQECKRPQLRTEGLPDVDYVLTVRETAAWFPLTRKCTGMFCPRPVRLIKELEMPFSIRPETTEESAYDNPLGTATGAAQLFGVSGGVMEAALRTAYELYTQQQLPRLTFHEIRGLEGLRTSTVMMGNLELRVAVVSGGAAVRRLVDDILSNRAQYHFIEVMFCPGGCLGGGGMPRSENPHVLEDRAARIYGIEERSVIRKSHENPQIRALYEDFLGEPLSPLAHRLLHTTYTPRPVPKPTSLPGGALAGAPFVLPDVLRSGPEDHTDGSSCRTASTNDDRTAEEEEVVAAREAKKLSIFYATQTGNALAVAKLVVKAARQLGYDPVLQDLGKTDRAKFGKVRQAVFVVSTFWDGHFPEHARGFWDWLSQPFHDRRYLKLMRYSVFGLGNSTFELFNHAARCLDKRLLELGAKRLSPIGEGDYEAKDRYRGTFKTWSKSFWRSLQQHQQVQAALRAKAATG</sequence>
<reference evidence="7" key="1">
    <citation type="journal article" date="2022" name="bioRxiv">
        <title>Genomics of Preaxostyla Flagellates Illuminates Evolutionary Transitions and the Path Towards Mitochondrial Loss.</title>
        <authorList>
            <person name="Novak L.V.F."/>
            <person name="Treitli S.C."/>
            <person name="Pyrih J."/>
            <person name="Halakuc P."/>
            <person name="Pipaliya S.V."/>
            <person name="Vacek V."/>
            <person name="Brzon O."/>
            <person name="Soukal P."/>
            <person name="Eme L."/>
            <person name="Dacks J.B."/>
            <person name="Karnkowska A."/>
            <person name="Elias M."/>
            <person name="Hampl V."/>
        </authorList>
    </citation>
    <scope>NUCLEOTIDE SEQUENCE</scope>
    <source>
        <strain evidence="7">RCP-MX</strain>
    </source>
</reference>
<dbReference type="InterPro" id="IPR009016">
    <property type="entry name" value="Fe_hydrogenase"/>
</dbReference>
<keyword evidence="8" id="KW-1185">Reference proteome</keyword>
<dbReference type="SUPFAM" id="SSF53920">
    <property type="entry name" value="Fe-only hydrogenase"/>
    <property type="match status" value="1"/>
</dbReference>
<feature type="domain" description="Flavodoxin-like" evidence="4">
    <location>
        <begin position="755"/>
        <end position="899"/>
    </location>
</feature>
<dbReference type="InterPro" id="IPR050340">
    <property type="entry name" value="Cytosolic_Fe-S_CAF"/>
</dbReference>
<evidence type="ECO:0000313" key="7">
    <source>
        <dbReference type="EMBL" id="KAJ4456296.1"/>
    </source>
</evidence>
<dbReference type="Gene3D" id="3.40.950.10">
    <property type="entry name" value="Fe-only Hydrogenase (Larger Subunit), Chain L, domain 3"/>
    <property type="match status" value="1"/>
</dbReference>
<gene>
    <name evidence="7" type="ORF">PAPYR_8536</name>
</gene>
<comment type="caution">
    <text evidence="7">The sequence shown here is derived from an EMBL/GenBank/DDBJ whole genome shotgun (WGS) entry which is preliminary data.</text>
</comment>
<dbReference type="SMART" id="SM00902">
    <property type="entry name" value="Fe_hyd_SSU"/>
    <property type="match status" value="1"/>
</dbReference>
<dbReference type="InterPro" id="IPR001094">
    <property type="entry name" value="Flavdoxin-like"/>
</dbReference>